<organism evidence="1 2">
    <name type="scientific">Corynebacterium urealyticum</name>
    <dbReference type="NCBI Taxonomy" id="43771"/>
    <lineage>
        <taxon>Bacteria</taxon>
        <taxon>Bacillati</taxon>
        <taxon>Actinomycetota</taxon>
        <taxon>Actinomycetes</taxon>
        <taxon>Mycobacteriales</taxon>
        <taxon>Corynebacteriaceae</taxon>
        <taxon>Corynebacterium</taxon>
    </lineage>
</organism>
<evidence type="ECO:0000313" key="1">
    <source>
        <dbReference type="EMBL" id="TYR20759.1"/>
    </source>
</evidence>
<sequence length="70" mass="6908">MNTHTAIPAAAPVPSSAATLGARLAAASRSAQGFTTVVADPAVLAELRELCTTPRPMSPAVAEKGNGPAP</sequence>
<dbReference type="AlphaFoldDB" id="A0A5D4FT64"/>
<accession>A0A5D4FT64</accession>
<gene>
    <name evidence="1" type="ORF">FYJ87_07510</name>
</gene>
<reference evidence="1 2" key="1">
    <citation type="submission" date="2019-08" db="EMBL/GenBank/DDBJ databases">
        <title>Draft genome of C. urealyticum strain VH4248.</title>
        <authorList>
            <person name="Navas J."/>
        </authorList>
    </citation>
    <scope>NUCLEOTIDE SEQUENCE [LARGE SCALE GENOMIC DNA]</scope>
    <source>
        <strain evidence="1 2">VH4248</strain>
    </source>
</reference>
<name>A0A5D4FT64_9CORY</name>
<proteinExistence type="predicted"/>
<comment type="caution">
    <text evidence="1">The sequence shown here is derived from an EMBL/GenBank/DDBJ whole genome shotgun (WGS) entry which is preliminary data.</text>
</comment>
<dbReference type="Proteomes" id="UP000324726">
    <property type="component" value="Unassembled WGS sequence"/>
</dbReference>
<dbReference type="EMBL" id="VSZI01000001">
    <property type="protein sequence ID" value="TYR20759.1"/>
    <property type="molecule type" value="Genomic_DNA"/>
</dbReference>
<evidence type="ECO:0000313" key="2">
    <source>
        <dbReference type="Proteomes" id="UP000324726"/>
    </source>
</evidence>
<dbReference type="RefSeq" id="WP_034375397.1">
    <property type="nucleotide sequence ID" value="NZ_CP136640.1"/>
</dbReference>
<protein>
    <submittedName>
        <fullName evidence="1">Uncharacterized protein</fullName>
    </submittedName>
</protein>